<dbReference type="PROSITE" id="PS50931">
    <property type="entry name" value="HTH_LYSR"/>
    <property type="match status" value="1"/>
</dbReference>
<dbReference type="Pfam" id="PF03466">
    <property type="entry name" value="LysR_substrate"/>
    <property type="match status" value="1"/>
</dbReference>
<dbReference type="FunFam" id="1.10.10.10:FF:000001">
    <property type="entry name" value="LysR family transcriptional regulator"/>
    <property type="match status" value="1"/>
</dbReference>
<evidence type="ECO:0000313" key="7">
    <source>
        <dbReference type="Proteomes" id="UP000284605"/>
    </source>
</evidence>
<dbReference type="CDD" id="cd08422">
    <property type="entry name" value="PBP2_CrgA_like"/>
    <property type="match status" value="1"/>
</dbReference>
<dbReference type="PANTHER" id="PTHR30537:SF80">
    <property type="entry name" value="TRANSCRIPTIONAL REGULATOR"/>
    <property type="match status" value="1"/>
</dbReference>
<dbReference type="Pfam" id="PF00126">
    <property type="entry name" value="HTH_1"/>
    <property type="match status" value="1"/>
</dbReference>
<dbReference type="InterPro" id="IPR058163">
    <property type="entry name" value="LysR-type_TF_proteobact-type"/>
</dbReference>
<evidence type="ECO:0000259" key="5">
    <source>
        <dbReference type="PROSITE" id="PS50931"/>
    </source>
</evidence>
<evidence type="ECO:0000256" key="4">
    <source>
        <dbReference type="ARBA" id="ARBA00023163"/>
    </source>
</evidence>
<dbReference type="Proteomes" id="UP000284605">
    <property type="component" value="Unassembled WGS sequence"/>
</dbReference>
<keyword evidence="4" id="KW-0804">Transcription</keyword>
<feature type="domain" description="HTH lysR-type" evidence="5">
    <location>
        <begin position="5"/>
        <end position="62"/>
    </location>
</feature>
<sequence length="303" mass="33303">MSAMNEIQVLTAFVRALEVGSFSAVGREIGISQSTVSKQIAMLEASLGVQLFARTTRRLNPTPEALQLHEHVRQLLDALETIKSNSRTREAAPQGMLRLTAPTSFGRERIIPLLPEFLGQYPRITVDVVLTDRVVDLIEEGFELAIRAGNLPSSSMIARSLGLIERIVVGTPAYFSKHGTPETPAELVSHNALIYTATATPTRWEFESEHGRQVVEVDGTIRSNDLDSLYDLVLTGAGIAAVPDWLAAADIAAGRLRSVLADYYLIPLSVNIVYSQTRFLTHRARCFIDFTTQALKRSRSSIA</sequence>
<keyword evidence="3" id="KW-0238">DNA-binding</keyword>
<keyword evidence="2" id="KW-0805">Transcription regulation</keyword>
<dbReference type="InterPro" id="IPR000847">
    <property type="entry name" value="LysR_HTH_N"/>
</dbReference>
<keyword evidence="7" id="KW-1185">Reference proteome</keyword>
<dbReference type="FunFam" id="3.40.190.290:FF:000001">
    <property type="entry name" value="Transcriptional regulator, LysR family"/>
    <property type="match status" value="1"/>
</dbReference>
<dbReference type="Gene3D" id="1.10.10.10">
    <property type="entry name" value="Winged helix-like DNA-binding domain superfamily/Winged helix DNA-binding domain"/>
    <property type="match status" value="1"/>
</dbReference>
<gene>
    <name evidence="6" type="ORF">D3874_22265</name>
</gene>
<evidence type="ECO:0000256" key="1">
    <source>
        <dbReference type="ARBA" id="ARBA00009437"/>
    </source>
</evidence>
<dbReference type="InterPro" id="IPR036390">
    <property type="entry name" value="WH_DNA-bd_sf"/>
</dbReference>
<accession>A0A418WH87</accession>
<evidence type="ECO:0000256" key="3">
    <source>
        <dbReference type="ARBA" id="ARBA00023125"/>
    </source>
</evidence>
<dbReference type="InterPro" id="IPR005119">
    <property type="entry name" value="LysR_subst-bd"/>
</dbReference>
<name>A0A418WH87_9PROT</name>
<organism evidence="6 7">
    <name type="scientific">Oleomonas cavernae</name>
    <dbReference type="NCBI Taxonomy" id="2320859"/>
    <lineage>
        <taxon>Bacteria</taxon>
        <taxon>Pseudomonadati</taxon>
        <taxon>Pseudomonadota</taxon>
        <taxon>Alphaproteobacteria</taxon>
        <taxon>Acetobacterales</taxon>
        <taxon>Acetobacteraceae</taxon>
        <taxon>Oleomonas</taxon>
    </lineage>
</organism>
<dbReference type="AlphaFoldDB" id="A0A418WH87"/>
<reference evidence="6 7" key="1">
    <citation type="submission" date="2018-09" db="EMBL/GenBank/DDBJ databases">
        <authorList>
            <person name="Zhu H."/>
        </authorList>
    </citation>
    <scope>NUCLEOTIDE SEQUENCE [LARGE SCALE GENOMIC DNA]</scope>
    <source>
        <strain evidence="6 7">K1W22B-8</strain>
    </source>
</reference>
<protein>
    <submittedName>
        <fullName evidence="6">LysR family transcriptional regulator</fullName>
    </submittedName>
</protein>
<dbReference type="EMBL" id="QYUK01000011">
    <property type="protein sequence ID" value="RJF89360.1"/>
    <property type="molecule type" value="Genomic_DNA"/>
</dbReference>
<dbReference type="PANTHER" id="PTHR30537">
    <property type="entry name" value="HTH-TYPE TRANSCRIPTIONAL REGULATOR"/>
    <property type="match status" value="1"/>
</dbReference>
<dbReference type="InterPro" id="IPR036388">
    <property type="entry name" value="WH-like_DNA-bd_sf"/>
</dbReference>
<evidence type="ECO:0000313" key="6">
    <source>
        <dbReference type="EMBL" id="RJF89360.1"/>
    </source>
</evidence>
<dbReference type="PRINTS" id="PR00039">
    <property type="entry name" value="HTHLYSR"/>
</dbReference>
<dbReference type="SUPFAM" id="SSF53850">
    <property type="entry name" value="Periplasmic binding protein-like II"/>
    <property type="match status" value="1"/>
</dbReference>
<proteinExistence type="inferred from homology"/>
<dbReference type="GO" id="GO:0003700">
    <property type="term" value="F:DNA-binding transcription factor activity"/>
    <property type="evidence" value="ECO:0007669"/>
    <property type="project" value="InterPro"/>
</dbReference>
<comment type="similarity">
    <text evidence="1">Belongs to the LysR transcriptional regulatory family.</text>
</comment>
<comment type="caution">
    <text evidence="6">The sequence shown here is derived from an EMBL/GenBank/DDBJ whole genome shotgun (WGS) entry which is preliminary data.</text>
</comment>
<dbReference type="SUPFAM" id="SSF46785">
    <property type="entry name" value="Winged helix' DNA-binding domain"/>
    <property type="match status" value="1"/>
</dbReference>
<evidence type="ECO:0000256" key="2">
    <source>
        <dbReference type="ARBA" id="ARBA00023015"/>
    </source>
</evidence>
<dbReference type="Gene3D" id="3.40.190.290">
    <property type="match status" value="1"/>
</dbReference>
<dbReference type="GO" id="GO:0003677">
    <property type="term" value="F:DNA binding"/>
    <property type="evidence" value="ECO:0007669"/>
    <property type="project" value="UniProtKB-KW"/>
</dbReference>